<dbReference type="Gene3D" id="2.60.40.2810">
    <property type="match status" value="1"/>
</dbReference>
<dbReference type="AlphaFoldDB" id="A0A411HFE0"/>
<keyword evidence="3" id="KW-0998">Cell outer membrane</keyword>
<evidence type="ECO:0000259" key="6">
    <source>
        <dbReference type="PROSITE" id="PS51123"/>
    </source>
</evidence>
<feature type="signal peptide" evidence="5">
    <location>
        <begin position="1"/>
        <end position="20"/>
    </location>
</feature>
<evidence type="ECO:0000313" key="7">
    <source>
        <dbReference type="EMBL" id="QBB69198.1"/>
    </source>
</evidence>
<dbReference type="InterPro" id="IPR036737">
    <property type="entry name" value="OmpA-like_sf"/>
</dbReference>
<evidence type="ECO:0000313" key="8">
    <source>
        <dbReference type="Proteomes" id="UP000291562"/>
    </source>
</evidence>
<evidence type="ECO:0000256" key="5">
    <source>
        <dbReference type="SAM" id="SignalP"/>
    </source>
</evidence>
<dbReference type="PRINTS" id="PR01021">
    <property type="entry name" value="OMPADOMAIN"/>
</dbReference>
<dbReference type="EMBL" id="CP035704">
    <property type="protein sequence ID" value="QBB69198.1"/>
    <property type="molecule type" value="Genomic_DNA"/>
</dbReference>
<keyword evidence="5" id="KW-0732">Signal</keyword>
<dbReference type="OrthoDB" id="1149075at2"/>
<keyword evidence="2 4" id="KW-0472">Membrane</keyword>
<name>A0A411HFE0_9GAMM</name>
<dbReference type="GO" id="GO:0009279">
    <property type="term" value="C:cell outer membrane"/>
    <property type="evidence" value="ECO:0007669"/>
    <property type="project" value="UniProtKB-SubCell"/>
</dbReference>
<dbReference type="NCBIfam" id="NF012211">
    <property type="entry name" value="tand_rpt_95"/>
    <property type="match status" value="4"/>
</dbReference>
<evidence type="ECO:0000256" key="2">
    <source>
        <dbReference type="ARBA" id="ARBA00023136"/>
    </source>
</evidence>
<feature type="chain" id="PRO_5019522194" evidence="5">
    <location>
        <begin position="21"/>
        <end position="879"/>
    </location>
</feature>
<dbReference type="KEGG" id="xbc:ELE36_01730"/>
<dbReference type="Pfam" id="PF00691">
    <property type="entry name" value="OmpA"/>
    <property type="match status" value="1"/>
</dbReference>
<dbReference type="RefSeq" id="WP_129831454.1">
    <property type="nucleotide sequence ID" value="NZ_CP035704.1"/>
</dbReference>
<gene>
    <name evidence="7" type="ORF">ELE36_01730</name>
</gene>
<dbReference type="Gene3D" id="2.60.40.3440">
    <property type="match status" value="3"/>
</dbReference>
<dbReference type="PROSITE" id="PS51123">
    <property type="entry name" value="OMPA_2"/>
    <property type="match status" value="1"/>
</dbReference>
<dbReference type="InterPro" id="IPR006664">
    <property type="entry name" value="OMP_bac"/>
</dbReference>
<evidence type="ECO:0000256" key="1">
    <source>
        <dbReference type="ARBA" id="ARBA00004442"/>
    </source>
</evidence>
<dbReference type="InterPro" id="IPR006665">
    <property type="entry name" value="OmpA-like"/>
</dbReference>
<dbReference type="Proteomes" id="UP000291562">
    <property type="component" value="Chromosome"/>
</dbReference>
<keyword evidence="8" id="KW-1185">Reference proteome</keyword>
<dbReference type="Gene3D" id="3.30.1330.60">
    <property type="entry name" value="OmpA-like domain"/>
    <property type="match status" value="1"/>
</dbReference>
<dbReference type="SUPFAM" id="SSF103088">
    <property type="entry name" value="OmpA-like"/>
    <property type="match status" value="1"/>
</dbReference>
<comment type="subcellular location">
    <subcellularLocation>
        <location evidence="1">Cell outer membrane</location>
    </subcellularLocation>
</comment>
<dbReference type="Pfam" id="PF17963">
    <property type="entry name" value="Big_9"/>
    <property type="match status" value="4"/>
</dbReference>
<sequence length="879" mass="92885">MRRSLLAMSISTVLLSSVYAQQVQPDPNQPPPLSGNASVPMTYVGSDGRISLGVNDKGDVQGEALGVFGDNGQRAWIGQFWLGQGGAGGIQIDYNWLWGKTRQDSIDAPDSVVVAKSFLAVDQNQWHDRKATLGIGAEKQDLFLTGYVMGALTGQRFVNSSTSSVVNNLSGSDGTGNYTQTQTITTLIDYFERPYNYGVGLRGGKYFDEGSLRLHGGLDYEKGHIGADQATLSLGADKYIADTGFSFSLLGEHLKKSGPFETDKSDDRGWLFVRYDFGHESAFRAREPFKMVQVEKQVPTQAPPAAPQVIRNDVRLDTDAYFGFDQSTLHPDTVRELDSMIAKLKSAARVSKVTVTGHTCNIGTADYNQKLSVRRAAAVRAYLIQHGIAADEIEARGEGLSNPKYPNDNEASRRKNRRVDVEFLTIEETIVPAVPVPATESKTEWVKEPVKMPAAWIERALRNPADHKRTVDVYKIQQQTVSTALGPKVYAPKPPVALDDNGVLNSCAPVIVAVLANDSDPQGQTLTVTSVGNAGYGKATINAGGTVTYTPNAATGAVACTVPPAGQGDSFSYTIKDTAGLSATATVHLAPGPVTITPPVAADDSATTPQNVAVNINVLANDSDPNSYPLSVATVTAPAHGTASINADNTIAYTPALDYSGADTFTYSISDGHGGTATAKVSVTVTPTVVVNHPPVANDDSASTRGTAPVNISVLSNDTDQDGNTLSVASVTSPAHGSALINADGSVRYQAQANFFGSDTFNYSVSDGHGGSASAKVTVTVIPDLPPLAGDFSTRVLKGSVTDIDVLSHASDPYSLPLSVIAVDHNGPLGAIVTINQNGTVRYQHLHGTQGYDTFTYTVSDGHGNTATATVTVFVAEIL</sequence>
<evidence type="ECO:0000256" key="4">
    <source>
        <dbReference type="PROSITE-ProRule" id="PRU00473"/>
    </source>
</evidence>
<proteinExistence type="predicted"/>
<protein>
    <submittedName>
        <fullName evidence="7">Tandem-95 repeat protein</fullName>
    </submittedName>
</protein>
<reference evidence="7 8" key="1">
    <citation type="submission" date="2019-01" db="EMBL/GenBank/DDBJ databases">
        <title>Pseudolysobacter antarctica gen. nov., sp. nov., isolated from Fildes Peninsula, Antarctica.</title>
        <authorList>
            <person name="Wei Z."/>
            <person name="Peng F."/>
        </authorList>
    </citation>
    <scope>NUCLEOTIDE SEQUENCE [LARGE SCALE GENOMIC DNA]</scope>
    <source>
        <strain evidence="7 8">AQ6-296</strain>
    </source>
</reference>
<dbReference type="InterPro" id="IPR050330">
    <property type="entry name" value="Bact_OuterMem_StrucFunc"/>
</dbReference>
<feature type="domain" description="OmpA-like" evidence="6">
    <location>
        <begin position="309"/>
        <end position="427"/>
    </location>
</feature>
<accession>A0A411HFE0</accession>
<organism evidence="7 8">
    <name type="scientific">Pseudolysobacter antarcticus</name>
    <dbReference type="NCBI Taxonomy" id="2511995"/>
    <lineage>
        <taxon>Bacteria</taxon>
        <taxon>Pseudomonadati</taxon>
        <taxon>Pseudomonadota</taxon>
        <taxon>Gammaproteobacteria</taxon>
        <taxon>Lysobacterales</taxon>
        <taxon>Rhodanobacteraceae</taxon>
        <taxon>Pseudolysobacter</taxon>
    </lineage>
</organism>
<dbReference type="PANTHER" id="PTHR30329:SF21">
    <property type="entry name" value="LIPOPROTEIN YIAD-RELATED"/>
    <property type="match status" value="1"/>
</dbReference>
<dbReference type="PANTHER" id="PTHR30329">
    <property type="entry name" value="STATOR ELEMENT OF FLAGELLAR MOTOR COMPLEX"/>
    <property type="match status" value="1"/>
</dbReference>
<dbReference type="CDD" id="cd07185">
    <property type="entry name" value="OmpA_C-like"/>
    <property type="match status" value="1"/>
</dbReference>
<evidence type="ECO:0000256" key="3">
    <source>
        <dbReference type="ARBA" id="ARBA00023237"/>
    </source>
</evidence>